<dbReference type="PANTHER" id="PTHR32309:SF13">
    <property type="entry name" value="FERRIC ENTEROBACTIN TRANSPORT PROTEIN FEPE"/>
    <property type="match status" value="1"/>
</dbReference>
<feature type="transmembrane region" description="Helical" evidence="1">
    <location>
        <begin position="178"/>
        <end position="198"/>
    </location>
</feature>
<dbReference type="PANTHER" id="PTHR32309">
    <property type="entry name" value="TYROSINE-PROTEIN KINASE"/>
    <property type="match status" value="1"/>
</dbReference>
<dbReference type="Proteomes" id="UP000178964">
    <property type="component" value="Unassembled WGS sequence"/>
</dbReference>
<reference evidence="2 3" key="1">
    <citation type="journal article" date="2016" name="Nat. Commun.">
        <title>Thousands of microbial genomes shed light on interconnected biogeochemical processes in an aquifer system.</title>
        <authorList>
            <person name="Anantharaman K."/>
            <person name="Brown C.T."/>
            <person name="Hug L.A."/>
            <person name="Sharon I."/>
            <person name="Castelle C.J."/>
            <person name="Probst A.J."/>
            <person name="Thomas B.C."/>
            <person name="Singh A."/>
            <person name="Wilkins M.J."/>
            <person name="Karaoz U."/>
            <person name="Brodie E.L."/>
            <person name="Williams K.H."/>
            <person name="Hubbard S.S."/>
            <person name="Banfield J.F."/>
        </authorList>
    </citation>
    <scope>NUCLEOTIDE SEQUENCE [LARGE SCALE GENOMIC DNA]</scope>
</reference>
<evidence type="ECO:0000313" key="3">
    <source>
        <dbReference type="Proteomes" id="UP000178964"/>
    </source>
</evidence>
<protein>
    <recommendedName>
        <fullName evidence="4">Polysaccharide chain length determinant N-terminal domain-containing protein</fullName>
    </recommendedName>
</protein>
<sequence>MDLKDFIKALNKHLRASLLVSFGLFVVVFFVSYLLPVKYKSVGSLYVLRQDENVTRAYFTYEGYYASQTAERYTDTVVGLLKSVDIKREALEKAGIAFDAKALAKLESSLIIKKVAPQVVQISLKGSDTDYVDVVWEALAQSVIESSEVLNSKGDSSLAISFVSDPSHVVYESSSSPLFIAFIAFLLGNFVSIFVLSFKSYMKG</sequence>
<evidence type="ECO:0008006" key="4">
    <source>
        <dbReference type="Google" id="ProtNLM"/>
    </source>
</evidence>
<evidence type="ECO:0000313" key="2">
    <source>
        <dbReference type="EMBL" id="OGC59191.1"/>
    </source>
</evidence>
<dbReference type="EMBL" id="MEVK01000021">
    <property type="protein sequence ID" value="OGC59191.1"/>
    <property type="molecule type" value="Genomic_DNA"/>
</dbReference>
<dbReference type="InterPro" id="IPR050445">
    <property type="entry name" value="Bact_polysacc_biosynth/exp"/>
</dbReference>
<keyword evidence="1" id="KW-0472">Membrane</keyword>
<feature type="transmembrane region" description="Helical" evidence="1">
    <location>
        <begin position="16"/>
        <end position="35"/>
    </location>
</feature>
<keyword evidence="1" id="KW-1133">Transmembrane helix</keyword>
<keyword evidence="1" id="KW-0812">Transmembrane</keyword>
<organism evidence="2 3">
    <name type="scientific">candidate division WWE3 bacterium RIFCSPLOWO2_01_FULL_42_11</name>
    <dbReference type="NCBI Taxonomy" id="1802627"/>
    <lineage>
        <taxon>Bacteria</taxon>
        <taxon>Katanobacteria</taxon>
    </lineage>
</organism>
<comment type="caution">
    <text evidence="2">The sequence shown here is derived from an EMBL/GenBank/DDBJ whole genome shotgun (WGS) entry which is preliminary data.</text>
</comment>
<dbReference type="GO" id="GO:0004713">
    <property type="term" value="F:protein tyrosine kinase activity"/>
    <property type="evidence" value="ECO:0007669"/>
    <property type="project" value="TreeGrafter"/>
</dbReference>
<accession>A0A1F4VPS9</accession>
<dbReference type="GO" id="GO:0005886">
    <property type="term" value="C:plasma membrane"/>
    <property type="evidence" value="ECO:0007669"/>
    <property type="project" value="TreeGrafter"/>
</dbReference>
<proteinExistence type="predicted"/>
<dbReference type="AlphaFoldDB" id="A0A1F4VPS9"/>
<name>A0A1F4VPS9_UNCKA</name>
<dbReference type="STRING" id="1802627.A3A70_02980"/>
<evidence type="ECO:0000256" key="1">
    <source>
        <dbReference type="SAM" id="Phobius"/>
    </source>
</evidence>
<gene>
    <name evidence="2" type="ORF">A3A70_02980</name>
</gene>